<feature type="transmembrane region" description="Helical" evidence="7">
    <location>
        <begin position="51"/>
        <end position="71"/>
    </location>
</feature>
<proteinExistence type="predicted"/>
<dbReference type="EMBL" id="BLVO01000016">
    <property type="protein sequence ID" value="GFM35221.1"/>
    <property type="molecule type" value="Genomic_DNA"/>
</dbReference>
<evidence type="ECO:0000313" key="9">
    <source>
        <dbReference type="EMBL" id="GFM35221.1"/>
    </source>
</evidence>
<accession>A0A7J0BPL6</accession>
<dbReference type="AlphaFoldDB" id="A0A7J0BPL6"/>
<reference evidence="9 10" key="1">
    <citation type="submission" date="2020-05" db="EMBL/GenBank/DDBJ databases">
        <title>Draft genome sequence of Desulfovibrio sp. strain HN2T.</title>
        <authorList>
            <person name="Ueno A."/>
            <person name="Tamazawa S."/>
            <person name="Tamamura S."/>
            <person name="Murakami T."/>
            <person name="Kiyama T."/>
            <person name="Inomata H."/>
            <person name="Amano Y."/>
            <person name="Miyakawa K."/>
            <person name="Tamaki H."/>
            <person name="Naganuma T."/>
            <person name="Kaneko K."/>
        </authorList>
    </citation>
    <scope>NUCLEOTIDE SEQUENCE [LARGE SCALE GENOMIC DNA]</scope>
    <source>
        <strain evidence="9 10">HN2</strain>
    </source>
</reference>
<feature type="transmembrane region" description="Helical" evidence="7">
    <location>
        <begin position="97"/>
        <end position="127"/>
    </location>
</feature>
<sequence>MHQALAGWLFVGMTAMLMLGFPVAFTLLGTSLIFGVIGFGWDFFNLMPLRVWGVMSNFTYTAVPLFIFMGMTMERSGIATKLIESMGTMLGRVRGGMAISVVLVGALLGASTGIVGATVVTMGLLALPTMMRCGYKNTLSTGVIAASGTLGQIIPPSIILILLGDIIGVPVGDLFIGALVPGFMLVLFYIIYIMLYSKIWPENVPAVICGPRCKPGDPEYDECSIGADMPGIRDLMGAFLPPLFLILSVLGTIFAGIASPTEAAGVGAFGALILSYMNGKFSWQMLKEVMESTMRLTSMIFIILVGATAFGLVFRGLGGDHLVRDFVQALPFGKWGVLAVVMFLIFLMGFFLDFIEITFIQIPVLAPIMIESGFDPTWLALIFALNLQTSFLTPPFGFSLFYLKGVCPPQVSTLDIYKGIIPFVAIQLLVLGICAAFPDLLLWLPHMAAAR</sequence>
<keyword evidence="6 7" id="KW-0472">Membrane</keyword>
<keyword evidence="2" id="KW-1003">Cell membrane</keyword>
<evidence type="ECO:0000256" key="2">
    <source>
        <dbReference type="ARBA" id="ARBA00022475"/>
    </source>
</evidence>
<gene>
    <name evidence="9" type="ORF">DSM101010T_35860</name>
</gene>
<feature type="transmembrane region" description="Helical" evidence="7">
    <location>
        <begin position="139"/>
        <end position="162"/>
    </location>
</feature>
<feature type="transmembrane region" description="Helical" evidence="7">
    <location>
        <begin position="174"/>
        <end position="195"/>
    </location>
</feature>
<evidence type="ECO:0000256" key="3">
    <source>
        <dbReference type="ARBA" id="ARBA00022519"/>
    </source>
</evidence>
<evidence type="ECO:0000256" key="4">
    <source>
        <dbReference type="ARBA" id="ARBA00022692"/>
    </source>
</evidence>
<dbReference type="RefSeq" id="WP_174406840.1">
    <property type="nucleotide sequence ID" value="NZ_BLVO01000016.1"/>
</dbReference>
<dbReference type="Pfam" id="PF06808">
    <property type="entry name" value="DctM"/>
    <property type="match status" value="1"/>
</dbReference>
<dbReference type="Proteomes" id="UP000503840">
    <property type="component" value="Unassembled WGS sequence"/>
</dbReference>
<comment type="subcellular location">
    <subcellularLocation>
        <location evidence="1">Cell inner membrane</location>
        <topology evidence="1">Multi-pass membrane protein</topology>
    </subcellularLocation>
</comment>
<feature type="transmembrane region" description="Helical" evidence="7">
    <location>
        <begin position="299"/>
        <end position="317"/>
    </location>
</feature>
<feature type="transmembrane region" description="Helical" evidence="7">
    <location>
        <begin position="263"/>
        <end position="279"/>
    </location>
</feature>
<keyword evidence="10" id="KW-1185">Reference proteome</keyword>
<feature type="transmembrane region" description="Helical" evidence="7">
    <location>
        <begin position="337"/>
        <end position="366"/>
    </location>
</feature>
<organism evidence="9 10">
    <name type="scientific">Desulfovibrio subterraneus</name>
    <dbReference type="NCBI Taxonomy" id="2718620"/>
    <lineage>
        <taxon>Bacteria</taxon>
        <taxon>Pseudomonadati</taxon>
        <taxon>Thermodesulfobacteriota</taxon>
        <taxon>Desulfovibrionia</taxon>
        <taxon>Desulfovibrionales</taxon>
        <taxon>Desulfovibrionaceae</taxon>
        <taxon>Desulfovibrio</taxon>
    </lineage>
</organism>
<keyword evidence="4 7" id="KW-0812">Transmembrane</keyword>
<dbReference type="NCBIfam" id="TIGR00786">
    <property type="entry name" value="dctM"/>
    <property type="match status" value="1"/>
</dbReference>
<feature type="transmembrane region" description="Helical" evidence="7">
    <location>
        <begin position="378"/>
        <end position="403"/>
    </location>
</feature>
<name>A0A7J0BPL6_9BACT</name>
<evidence type="ECO:0000256" key="5">
    <source>
        <dbReference type="ARBA" id="ARBA00022989"/>
    </source>
</evidence>
<feature type="transmembrane region" description="Helical" evidence="7">
    <location>
        <begin position="6"/>
        <end position="39"/>
    </location>
</feature>
<comment type="caution">
    <text evidence="9">The sequence shown here is derived from an EMBL/GenBank/DDBJ whole genome shotgun (WGS) entry which is preliminary data.</text>
</comment>
<dbReference type="GO" id="GO:0022857">
    <property type="term" value="F:transmembrane transporter activity"/>
    <property type="evidence" value="ECO:0007669"/>
    <property type="project" value="TreeGrafter"/>
</dbReference>
<dbReference type="InterPro" id="IPR004681">
    <property type="entry name" value="TRAP_DctM"/>
</dbReference>
<evidence type="ECO:0000313" key="10">
    <source>
        <dbReference type="Proteomes" id="UP000503840"/>
    </source>
</evidence>
<keyword evidence="5 7" id="KW-1133">Transmembrane helix</keyword>
<dbReference type="GO" id="GO:0005886">
    <property type="term" value="C:plasma membrane"/>
    <property type="evidence" value="ECO:0007669"/>
    <property type="project" value="UniProtKB-SubCell"/>
</dbReference>
<dbReference type="PIRSF" id="PIRSF006066">
    <property type="entry name" value="HI0050"/>
    <property type="match status" value="1"/>
</dbReference>
<protein>
    <submittedName>
        <fullName evidence="9">C4-dicarboxylate ABC transporter</fullName>
    </submittedName>
</protein>
<keyword evidence="3" id="KW-0997">Cell inner membrane</keyword>
<feature type="transmembrane region" description="Helical" evidence="7">
    <location>
        <begin position="238"/>
        <end position="257"/>
    </location>
</feature>
<evidence type="ECO:0000259" key="8">
    <source>
        <dbReference type="Pfam" id="PF06808"/>
    </source>
</evidence>
<dbReference type="PANTHER" id="PTHR33362">
    <property type="entry name" value="SIALIC ACID TRAP TRANSPORTER PERMEASE PROTEIN SIAT-RELATED"/>
    <property type="match status" value="1"/>
</dbReference>
<evidence type="ECO:0000256" key="7">
    <source>
        <dbReference type="SAM" id="Phobius"/>
    </source>
</evidence>
<evidence type="ECO:0000256" key="6">
    <source>
        <dbReference type="ARBA" id="ARBA00023136"/>
    </source>
</evidence>
<feature type="domain" description="TRAP C4-dicarboxylate transport system permease DctM subunit" evidence="8">
    <location>
        <begin position="10"/>
        <end position="439"/>
    </location>
</feature>
<dbReference type="InterPro" id="IPR010656">
    <property type="entry name" value="DctM"/>
</dbReference>
<evidence type="ECO:0000256" key="1">
    <source>
        <dbReference type="ARBA" id="ARBA00004429"/>
    </source>
</evidence>
<feature type="transmembrane region" description="Helical" evidence="7">
    <location>
        <begin position="423"/>
        <end position="444"/>
    </location>
</feature>
<dbReference type="PANTHER" id="PTHR33362:SF7">
    <property type="entry name" value="SLL1103 PROTEIN"/>
    <property type="match status" value="1"/>
</dbReference>